<evidence type="ECO:0000313" key="5">
    <source>
        <dbReference type="Proteomes" id="UP000245678"/>
    </source>
</evidence>
<dbReference type="Gene3D" id="1.10.390.10">
    <property type="entry name" value="Neutral Protease Domain 2"/>
    <property type="match status" value="1"/>
</dbReference>
<reference evidence="4 5" key="1">
    <citation type="submission" date="2018-05" db="EMBL/GenBank/DDBJ databases">
        <title>Genomic Encyclopedia of Archaeal and Bacterial Type Strains, Phase II (KMG-II): from individual species to whole genera.</title>
        <authorList>
            <person name="Goeker M."/>
        </authorList>
    </citation>
    <scope>NUCLEOTIDE SEQUENCE [LARGE SCALE GENOMIC DNA]</scope>
    <source>
        <strain evidence="4 5">DSM 19975</strain>
    </source>
</reference>
<dbReference type="EMBL" id="QGHA01000019">
    <property type="protein sequence ID" value="PWK67063.1"/>
    <property type="molecule type" value="Genomic_DNA"/>
</dbReference>
<evidence type="ECO:0000256" key="1">
    <source>
        <dbReference type="PIRSR" id="PIRSR634015-3"/>
    </source>
</evidence>
<feature type="signal peptide" evidence="2">
    <location>
        <begin position="1"/>
        <end position="25"/>
    </location>
</feature>
<dbReference type="Gene3D" id="2.60.40.1730">
    <property type="entry name" value="tricorn interacting facor f3 domain"/>
    <property type="match status" value="1"/>
</dbReference>
<dbReference type="InterPro" id="IPR027268">
    <property type="entry name" value="Peptidase_M4/M1_CTD_sf"/>
</dbReference>
<comment type="caution">
    <text evidence="4">The sequence shown here is derived from an EMBL/GenBank/DDBJ whole genome shotgun (WGS) entry which is preliminary data.</text>
</comment>
<dbReference type="Proteomes" id="UP000245678">
    <property type="component" value="Unassembled WGS sequence"/>
</dbReference>
<dbReference type="GO" id="GO:0008237">
    <property type="term" value="F:metallopeptidase activity"/>
    <property type="evidence" value="ECO:0007669"/>
    <property type="project" value="InterPro"/>
</dbReference>
<evidence type="ECO:0000313" key="4">
    <source>
        <dbReference type="EMBL" id="PWK67063.1"/>
    </source>
</evidence>
<gene>
    <name evidence="4" type="ORF">LX99_04921</name>
</gene>
<evidence type="ECO:0000256" key="2">
    <source>
        <dbReference type="SAM" id="SignalP"/>
    </source>
</evidence>
<dbReference type="GO" id="GO:0008270">
    <property type="term" value="F:zinc ion binding"/>
    <property type="evidence" value="ECO:0007669"/>
    <property type="project" value="InterPro"/>
</dbReference>
<dbReference type="SUPFAM" id="SSF63737">
    <property type="entry name" value="Leukotriene A4 hydrolase N-terminal domain"/>
    <property type="match status" value="1"/>
</dbReference>
<feature type="binding site" evidence="1">
    <location>
        <position position="343"/>
    </location>
    <ligand>
        <name>Zn(2+)</name>
        <dbReference type="ChEBI" id="CHEBI:29105"/>
        <note>catalytic</note>
    </ligand>
</feature>
<dbReference type="InterPro" id="IPR014782">
    <property type="entry name" value="Peptidase_M1_dom"/>
</dbReference>
<dbReference type="AlphaFoldDB" id="A0A316GUB3"/>
<dbReference type="InterPro" id="IPR042097">
    <property type="entry name" value="Aminopeptidase_N-like_N_sf"/>
</dbReference>
<proteinExistence type="predicted"/>
<organism evidence="4 5">
    <name type="scientific">Mucilaginibacter oryzae</name>
    <dbReference type="NCBI Taxonomy" id="468058"/>
    <lineage>
        <taxon>Bacteria</taxon>
        <taxon>Pseudomonadati</taxon>
        <taxon>Bacteroidota</taxon>
        <taxon>Sphingobacteriia</taxon>
        <taxon>Sphingobacteriales</taxon>
        <taxon>Sphingobacteriaceae</taxon>
        <taxon>Mucilaginibacter</taxon>
    </lineage>
</organism>
<protein>
    <submittedName>
        <fullName evidence="4">Peptidase M1-like protein</fullName>
    </submittedName>
</protein>
<dbReference type="Pfam" id="PF01433">
    <property type="entry name" value="Peptidase_M1"/>
    <property type="match status" value="1"/>
</dbReference>
<dbReference type="CDD" id="cd09603">
    <property type="entry name" value="M1_APN_like"/>
    <property type="match status" value="1"/>
</dbReference>
<comment type="cofactor">
    <cofactor evidence="1">
        <name>Zn(2+)</name>
        <dbReference type="ChEBI" id="CHEBI:29105"/>
    </cofactor>
    <text evidence="1">Binds 1 zinc ion per subunit.</text>
</comment>
<keyword evidence="1" id="KW-0862">Zinc</keyword>
<dbReference type="InterPro" id="IPR034015">
    <property type="entry name" value="M1_LTA4H"/>
</dbReference>
<evidence type="ECO:0000259" key="3">
    <source>
        <dbReference type="Pfam" id="PF01433"/>
    </source>
</evidence>
<feature type="binding site" evidence="1">
    <location>
        <position position="366"/>
    </location>
    <ligand>
        <name>Zn(2+)</name>
        <dbReference type="ChEBI" id="CHEBI:29105"/>
        <note>catalytic</note>
    </ligand>
</feature>
<dbReference type="PANTHER" id="PTHR45726">
    <property type="entry name" value="LEUKOTRIENE A-4 HYDROLASE"/>
    <property type="match status" value="1"/>
</dbReference>
<feature type="chain" id="PRO_5016404278" evidence="2">
    <location>
        <begin position="26"/>
        <end position="633"/>
    </location>
</feature>
<dbReference type="PANTHER" id="PTHR45726:SF3">
    <property type="entry name" value="LEUKOTRIENE A-4 HYDROLASE"/>
    <property type="match status" value="1"/>
</dbReference>
<feature type="domain" description="Peptidase M1 membrane alanine aminopeptidase" evidence="3">
    <location>
        <begin position="340"/>
        <end position="478"/>
    </location>
</feature>
<accession>A0A316GUB3</accession>
<dbReference type="RefSeq" id="WP_109610773.1">
    <property type="nucleotide sequence ID" value="NZ_QGHA01000019.1"/>
</dbReference>
<name>A0A316GUB3_9SPHI</name>
<keyword evidence="2" id="KW-0732">Signal</keyword>
<keyword evidence="1" id="KW-0479">Metal-binding</keyword>
<sequence>MKNKLLNICALFLGLTAAGLNPAKAQLGTDKETFTRADTLRGSLTPLRTCYDISYYHLDVKFDIANKFISGSNLFKFKATQNFTKLQFDLFANLKVEKVVYKGAEVPFTREFNAVFVTFPTEIKKGSMDEFTVYYSGNPTIARRAPWDGGIVYTTDSLGKPWVATACQGIGASIWWPTKDHQYDEVDSALISISAPTGLKDVSNGRLRKVTDLGNGYIRFDWFVANPINNYDIEANIGDYAHYEGTYQGEKGPLTLDYWPLSYNIDKAKKQWGLDAPRMLKAFEYWFGPYPFYEDGYKLVETPHLGMEHQSGTAYGNHYKNGYLGRDLSGTGWGLKWDFIVVHESGHEWFGNNITSKDVADMWIHESFTNYSESLFIETYYGKQAGQEYVNGTRKNIRNDRPIVGPYGVNKEGSGDMYYKGGNLLNMVRTIINNDDKWRGILRGLNKTFYHQTVTYDDIVGYICKKAGMNLAPVFDQYLHYKDLPVLQFAVKDGRLYAKWQANATGFNMPVKVRVKGGEYRFIKPTSQFTEVKIDGINKDNVEVDTFNYYIKGGVAVDIKTYVIEERSNHTEAYPPCKVQDCFVPNHDVLKNGYRAEPVEAWWAAPLRARLRQAQGDRSAHLMSLFPLGDLGF</sequence>
<feature type="binding site" evidence="1">
    <location>
        <position position="347"/>
    </location>
    <ligand>
        <name>Zn(2+)</name>
        <dbReference type="ChEBI" id="CHEBI:29105"/>
        <note>catalytic</note>
    </ligand>
</feature>
<keyword evidence="5" id="KW-1185">Reference proteome</keyword>
<dbReference type="SUPFAM" id="SSF55486">
    <property type="entry name" value="Metalloproteases ('zincins'), catalytic domain"/>
    <property type="match status" value="1"/>
</dbReference>